<evidence type="ECO:0000259" key="1">
    <source>
        <dbReference type="Pfam" id="PF13480"/>
    </source>
</evidence>
<dbReference type="PANTHER" id="PTHR36174">
    <property type="entry name" value="LIPID II:GLYCINE GLYCYLTRANSFERASE"/>
    <property type="match status" value="1"/>
</dbReference>
<dbReference type="SUPFAM" id="SSF55729">
    <property type="entry name" value="Acyl-CoA N-acyltransferases (Nat)"/>
    <property type="match status" value="2"/>
</dbReference>
<dbReference type="InterPro" id="IPR050644">
    <property type="entry name" value="PG_Glycine_Bridge_Synth"/>
</dbReference>
<protein>
    <submittedName>
        <fullName evidence="2">Peptidoglycan bridge formation protein FemAB</fullName>
    </submittedName>
</protein>
<dbReference type="Gene3D" id="3.40.630.30">
    <property type="match status" value="2"/>
</dbReference>
<dbReference type="InterPro" id="IPR038740">
    <property type="entry name" value="BioF2-like_GNAT_dom"/>
</dbReference>
<evidence type="ECO:0000313" key="3">
    <source>
        <dbReference type="Proteomes" id="UP000502260"/>
    </source>
</evidence>
<organism evidence="2 3">
    <name type="scientific">Sulfurimicrobium lacus</name>
    <dbReference type="NCBI Taxonomy" id="2715678"/>
    <lineage>
        <taxon>Bacteria</taxon>
        <taxon>Pseudomonadati</taxon>
        <taxon>Pseudomonadota</taxon>
        <taxon>Betaproteobacteria</taxon>
        <taxon>Nitrosomonadales</taxon>
        <taxon>Sulfuricellaceae</taxon>
        <taxon>Sulfurimicrobium</taxon>
    </lineage>
</organism>
<accession>A0A6F8VC57</accession>
<dbReference type="EMBL" id="AP022853">
    <property type="protein sequence ID" value="BCB26596.1"/>
    <property type="molecule type" value="Genomic_DNA"/>
</dbReference>
<keyword evidence="3" id="KW-1185">Reference proteome</keyword>
<dbReference type="InterPro" id="IPR017469">
    <property type="entry name" value="PEP-CTERM_FemAB-rel"/>
</dbReference>
<sequence>MNLSPTLTVRQMQPSDAARWDEFVLNSPEATFFHRAGWQQVIERAFGHKTWFLYAESEGRIQGVLPLAEINSRLFGHSLISLPFCVYGGIAAHSESAAEALDRAAQEIARERQVDHLEYRSLKPMHPDWPGKDLYVTFRKEIDPDVEQNMLAIPRKQRAMVRKGIKAGLTSEIDDGVERFFSVFADNVHRHGTPALPKRYFALLKEIFGSDCEVLSVVKDGRVLSSVLSFYFRDEVLPYYAGDTLEARDFAANDFKYWELMRRACERGIKIFDYGRSKRGTGPFDFKKNWGFEPQPLCYEYQLHRAKTVPDHNPLNPKYRLFIQAWQKLPLPLANFIGPHIVKNLG</sequence>
<name>A0A6F8VC57_9PROT</name>
<dbReference type="Pfam" id="PF13480">
    <property type="entry name" value="Acetyltransf_6"/>
    <property type="match status" value="1"/>
</dbReference>
<dbReference type="PANTHER" id="PTHR36174:SF1">
    <property type="entry name" value="LIPID II:GLYCINE GLYCYLTRANSFERASE"/>
    <property type="match status" value="1"/>
</dbReference>
<dbReference type="NCBIfam" id="TIGR03019">
    <property type="entry name" value="pepcterm_femAB"/>
    <property type="match status" value="1"/>
</dbReference>
<dbReference type="InterPro" id="IPR016181">
    <property type="entry name" value="Acyl_CoA_acyltransferase"/>
</dbReference>
<dbReference type="KEGG" id="slac:SKTS_14820"/>
<gene>
    <name evidence="2" type="ORF">SKTS_14820</name>
</gene>
<dbReference type="Proteomes" id="UP000502260">
    <property type="component" value="Chromosome"/>
</dbReference>
<feature type="domain" description="BioF2-like acetyltransferase" evidence="1">
    <location>
        <begin position="155"/>
        <end position="288"/>
    </location>
</feature>
<dbReference type="AlphaFoldDB" id="A0A6F8VC57"/>
<dbReference type="RefSeq" id="WP_173062611.1">
    <property type="nucleotide sequence ID" value="NZ_AP022853.1"/>
</dbReference>
<reference evidence="3" key="1">
    <citation type="submission" date="2020-03" db="EMBL/GenBank/DDBJ databases">
        <title>Complete genome sequence of sulfur-oxidizing bacterium skT11.</title>
        <authorList>
            <person name="Kanda M."/>
            <person name="Kojima H."/>
            <person name="Fukui M."/>
        </authorList>
    </citation>
    <scope>NUCLEOTIDE SEQUENCE [LARGE SCALE GENOMIC DNA]</scope>
    <source>
        <strain evidence="3">skT11</strain>
    </source>
</reference>
<evidence type="ECO:0000313" key="2">
    <source>
        <dbReference type="EMBL" id="BCB26596.1"/>
    </source>
</evidence>
<proteinExistence type="predicted"/>